<gene>
    <name evidence="2" type="ORF">GCM10025883_07250</name>
</gene>
<feature type="chain" id="PRO_5045119823" description="Ig-like domain-containing protein" evidence="1">
    <location>
        <begin position="38"/>
        <end position="256"/>
    </location>
</feature>
<dbReference type="RefSeq" id="WP_284302738.1">
    <property type="nucleotide sequence ID" value="NZ_BSUO01000001.1"/>
</dbReference>
<dbReference type="Proteomes" id="UP001157126">
    <property type="component" value="Unassembled WGS sequence"/>
</dbReference>
<name>A0ABQ6ILA2_9MICO</name>
<reference evidence="3" key="1">
    <citation type="journal article" date="2019" name="Int. J. Syst. Evol. Microbiol.">
        <title>The Global Catalogue of Microorganisms (GCM) 10K type strain sequencing project: providing services to taxonomists for standard genome sequencing and annotation.</title>
        <authorList>
            <consortium name="The Broad Institute Genomics Platform"/>
            <consortium name="The Broad Institute Genome Sequencing Center for Infectious Disease"/>
            <person name="Wu L."/>
            <person name="Ma J."/>
        </authorList>
    </citation>
    <scope>NUCLEOTIDE SEQUENCE [LARGE SCALE GENOMIC DNA]</scope>
    <source>
        <strain evidence="3">NBRC 113072</strain>
    </source>
</reference>
<accession>A0ABQ6ILA2</accession>
<evidence type="ECO:0008006" key="4">
    <source>
        <dbReference type="Google" id="ProtNLM"/>
    </source>
</evidence>
<proteinExistence type="predicted"/>
<keyword evidence="3" id="KW-1185">Reference proteome</keyword>
<dbReference type="EMBL" id="BSUO01000001">
    <property type="protein sequence ID" value="GMA38680.1"/>
    <property type="molecule type" value="Genomic_DNA"/>
</dbReference>
<organism evidence="2 3">
    <name type="scientific">Mobilicoccus caccae</name>
    <dbReference type="NCBI Taxonomy" id="1859295"/>
    <lineage>
        <taxon>Bacteria</taxon>
        <taxon>Bacillati</taxon>
        <taxon>Actinomycetota</taxon>
        <taxon>Actinomycetes</taxon>
        <taxon>Micrococcales</taxon>
        <taxon>Dermatophilaceae</taxon>
        <taxon>Mobilicoccus</taxon>
    </lineage>
</organism>
<evidence type="ECO:0000313" key="2">
    <source>
        <dbReference type="EMBL" id="GMA38680.1"/>
    </source>
</evidence>
<evidence type="ECO:0000313" key="3">
    <source>
        <dbReference type="Proteomes" id="UP001157126"/>
    </source>
</evidence>
<protein>
    <recommendedName>
        <fullName evidence="4">Ig-like domain-containing protein</fullName>
    </recommendedName>
</protein>
<feature type="signal peptide" evidence="1">
    <location>
        <begin position="1"/>
        <end position="37"/>
    </location>
</feature>
<sequence>MPVIAPFPRRSRAFARLAACLVLAPAALALSAPTAFAENAPPVGAPAAGVAKPAIKPAPGPRESCSPIVPPVVTTSGPSTSVVVKLDASCPMGASAGWRVVSPSGAEVGRFTLTGHGARTLTVPTPDATSIGKHRLVPVFGHDADYGQLVVVPGSLVVKAGSTLTATAAPENVTVAATRYDAASAALRPWSGATAALQHQTCVASTCTWSTISTARTDAAGRATFTRPTAVGAATYRIITTATATVGGRAVAIAPR</sequence>
<evidence type="ECO:0000256" key="1">
    <source>
        <dbReference type="SAM" id="SignalP"/>
    </source>
</evidence>
<comment type="caution">
    <text evidence="2">The sequence shown here is derived from an EMBL/GenBank/DDBJ whole genome shotgun (WGS) entry which is preliminary data.</text>
</comment>
<keyword evidence="1" id="KW-0732">Signal</keyword>